<dbReference type="InterPro" id="IPR036515">
    <property type="entry name" value="Transposase_17_sf"/>
</dbReference>
<dbReference type="RefSeq" id="WP_369280530.1">
    <property type="nucleotide sequence ID" value="NZ_JBJVMW010000037.1"/>
</dbReference>
<dbReference type="NCBIfam" id="NF033573">
    <property type="entry name" value="transpos_IS200"/>
    <property type="match status" value="1"/>
</dbReference>
<dbReference type="EMBL" id="JBJVNE010000029">
    <property type="protein sequence ID" value="MFM9652459.1"/>
    <property type="molecule type" value="Genomic_DNA"/>
</dbReference>
<keyword evidence="3" id="KW-1185">Reference proteome</keyword>
<gene>
    <name evidence="2" type="primary">tnpA</name>
    <name evidence="2" type="ORF">ACKI1S_40815</name>
</gene>
<dbReference type="SUPFAM" id="SSF143422">
    <property type="entry name" value="Transposase IS200-like"/>
    <property type="match status" value="1"/>
</dbReference>
<reference evidence="2 3" key="1">
    <citation type="submission" date="2024-12" db="EMBL/GenBank/DDBJ databases">
        <title>Forecasting of Potato common scab and diversities of Pathogenic streptomyces spp. in china.</title>
        <authorList>
            <person name="Handique U."/>
            <person name="Wu J."/>
        </authorList>
    </citation>
    <scope>NUCLEOTIDE SEQUENCE [LARGE SCALE GENOMIC DNA]</scope>
    <source>
        <strain evidence="2 3">ZRIMU1585</strain>
    </source>
</reference>
<dbReference type="Proteomes" id="UP001631993">
    <property type="component" value="Unassembled WGS sequence"/>
</dbReference>
<evidence type="ECO:0000313" key="2">
    <source>
        <dbReference type="EMBL" id="MFM9652459.1"/>
    </source>
</evidence>
<name>A0ABW9IZK3_STRGJ</name>
<evidence type="ECO:0000259" key="1">
    <source>
        <dbReference type="SMART" id="SM01321"/>
    </source>
</evidence>
<dbReference type="SMART" id="SM01321">
    <property type="entry name" value="Y1_Tnp"/>
    <property type="match status" value="1"/>
</dbReference>
<comment type="caution">
    <text evidence="2">The sequence shown here is derived from an EMBL/GenBank/DDBJ whole genome shotgun (WGS) entry which is preliminary data.</text>
</comment>
<dbReference type="Pfam" id="PF01797">
    <property type="entry name" value="Y1_Tnp"/>
    <property type="match status" value="1"/>
</dbReference>
<dbReference type="PANTHER" id="PTHR33360">
    <property type="entry name" value="TRANSPOSASE FOR INSERTION SEQUENCE ELEMENT IS200"/>
    <property type="match status" value="1"/>
</dbReference>
<organism evidence="2 3">
    <name type="scientific">Streptomyces galilaeus</name>
    <dbReference type="NCBI Taxonomy" id="33899"/>
    <lineage>
        <taxon>Bacteria</taxon>
        <taxon>Bacillati</taxon>
        <taxon>Actinomycetota</taxon>
        <taxon>Actinomycetes</taxon>
        <taxon>Kitasatosporales</taxon>
        <taxon>Streptomycetaceae</taxon>
        <taxon>Streptomyces</taxon>
    </lineage>
</organism>
<feature type="domain" description="Transposase IS200-like" evidence="1">
    <location>
        <begin position="18"/>
        <end position="138"/>
    </location>
</feature>
<dbReference type="InterPro" id="IPR002686">
    <property type="entry name" value="Transposase_17"/>
</dbReference>
<dbReference type="PANTHER" id="PTHR33360:SF2">
    <property type="entry name" value="TRANSPOSASE FOR INSERTION SEQUENCE ELEMENT IS200"/>
    <property type="match status" value="1"/>
</dbReference>
<accession>A0ABW9IZK3</accession>
<protein>
    <submittedName>
        <fullName evidence="2">IS200/IS605 family transposase</fullName>
    </submittedName>
</protein>
<evidence type="ECO:0000313" key="3">
    <source>
        <dbReference type="Proteomes" id="UP001631993"/>
    </source>
</evidence>
<proteinExistence type="predicted"/>
<sequence>MSPRWEPNPNIRRGRSVVYALHAHLVFTPKYRRGPFTDEILRRCEEVMRDVCTDFGAELREFNGERDHVHLLVHYPPKVAISRLVGSLKGVSARRLRQEFPGHIRKYLWGEHFWSPSYFAASCGGAPLTVIKEYIENQKRPGRGQ</sequence>
<dbReference type="Gene3D" id="3.30.70.1290">
    <property type="entry name" value="Transposase IS200-like"/>
    <property type="match status" value="1"/>
</dbReference>